<dbReference type="EMBL" id="CAJNOO010000227">
    <property type="protein sequence ID" value="CAF0866243.1"/>
    <property type="molecule type" value="Genomic_DNA"/>
</dbReference>
<feature type="compositionally biased region" description="Polar residues" evidence="1">
    <location>
        <begin position="98"/>
        <end position="107"/>
    </location>
</feature>
<gene>
    <name evidence="2" type="ORF">RFH988_LOCUS7232</name>
</gene>
<dbReference type="SMART" id="SM00368">
    <property type="entry name" value="LRR_RI"/>
    <property type="match status" value="5"/>
</dbReference>
<feature type="region of interest" description="Disordered" evidence="1">
    <location>
        <begin position="82"/>
        <end position="120"/>
    </location>
</feature>
<evidence type="ECO:0000256" key="1">
    <source>
        <dbReference type="SAM" id="MobiDB-lite"/>
    </source>
</evidence>
<proteinExistence type="predicted"/>
<feature type="region of interest" description="Disordered" evidence="1">
    <location>
        <begin position="337"/>
        <end position="453"/>
    </location>
</feature>
<dbReference type="PANTHER" id="PTHR46984:SF1">
    <property type="entry name" value="LEUCINE-RICH REPEAT-CONTAINING PROTEIN 71"/>
    <property type="match status" value="1"/>
</dbReference>
<feature type="region of interest" description="Disordered" evidence="1">
    <location>
        <begin position="1"/>
        <end position="32"/>
    </location>
</feature>
<feature type="compositionally biased region" description="Low complexity" evidence="1">
    <location>
        <begin position="14"/>
        <end position="23"/>
    </location>
</feature>
<feature type="compositionally biased region" description="Basic and acidic residues" evidence="1">
    <location>
        <begin position="390"/>
        <end position="406"/>
    </location>
</feature>
<evidence type="ECO:0000313" key="2">
    <source>
        <dbReference type="EMBL" id="CAF0866243.1"/>
    </source>
</evidence>
<dbReference type="Gene3D" id="3.80.10.10">
    <property type="entry name" value="Ribonuclease Inhibitor"/>
    <property type="match status" value="2"/>
</dbReference>
<organism evidence="2 3">
    <name type="scientific">Rotaria sordida</name>
    <dbReference type="NCBI Taxonomy" id="392033"/>
    <lineage>
        <taxon>Eukaryota</taxon>
        <taxon>Metazoa</taxon>
        <taxon>Spiralia</taxon>
        <taxon>Gnathifera</taxon>
        <taxon>Rotifera</taxon>
        <taxon>Eurotatoria</taxon>
        <taxon>Bdelloidea</taxon>
        <taxon>Philodinida</taxon>
        <taxon>Philodinidae</taxon>
        <taxon>Rotaria</taxon>
    </lineage>
</organism>
<dbReference type="SUPFAM" id="SSF52047">
    <property type="entry name" value="RNI-like"/>
    <property type="match status" value="2"/>
</dbReference>
<dbReference type="InterPro" id="IPR053040">
    <property type="entry name" value="LRR-containing_protein_71"/>
</dbReference>
<dbReference type="OrthoDB" id="120976at2759"/>
<dbReference type="Proteomes" id="UP000663882">
    <property type="component" value="Unassembled WGS sequence"/>
</dbReference>
<dbReference type="AlphaFoldDB" id="A0A813XKJ0"/>
<dbReference type="InterPro" id="IPR032675">
    <property type="entry name" value="LRR_dom_sf"/>
</dbReference>
<evidence type="ECO:0008006" key="4">
    <source>
        <dbReference type="Google" id="ProtNLM"/>
    </source>
</evidence>
<protein>
    <recommendedName>
        <fullName evidence="4">Leucine-rich repeat-containing protein 71</fullName>
    </recommendedName>
</protein>
<sequence length="612" mass="67481">MPPKNQQLRKSYSKRSSSSVVNDESSDEKVEPYHCKGKFLEDFEALCRQAQITYIVPIVPRPHPPGTPVAASSIVDIKDKAAPKTAKGAAVKEREPTAQPQQQQPSEADSGEASHEDSLPKTYSLRDNLEYFKPKIQVEMDNPEKQDTLTEILIRAWKIDRAILDIFAQSFPTLERLTTLHFWHTGLTDDTLKQLASILPKCPSIRALILDANPIPFEHYEVLLTDENSPIINLSLRHCQITERGASLIAQGLGTERRQNKKLQTLNLAYNSLGDEGAEHIARSLKFNRTLLVLNLSSNDISDLGAQKFAEVLSKFPLTEDELIYRRKLLLHSSISESAPSLPSGRRHVGERRTSVTSSPTGVGRKKSGVTSTTLPSKGKGGAGGTVGKPDIKETTKPPKKDDKAAKKGATIAETKPGKGAAGKQSTEKLAKTAGNPKGSAVPPGNRSAPQSELDNDEKFIINDGIPLLDHNAELLNNDLVLPGNRCLLSLNLSKNRMTDTGVQYILKAIQYQEMFIKLNISTRNLSSTTTPSIPNQGLLRLELQRNDFIINECEAYEKIQTLLKNRREPIFKNKDNQDETSTGGRDTVGTPHARSRQGLSLLHIQILTSII</sequence>
<dbReference type="PANTHER" id="PTHR46984">
    <property type="entry name" value="LEUCINE-RICH REPEAT-CONTAINING PROTEIN 71"/>
    <property type="match status" value="1"/>
</dbReference>
<reference evidence="2" key="1">
    <citation type="submission" date="2021-02" db="EMBL/GenBank/DDBJ databases">
        <authorList>
            <person name="Nowell W R."/>
        </authorList>
    </citation>
    <scope>NUCLEOTIDE SEQUENCE</scope>
</reference>
<dbReference type="Pfam" id="PF13516">
    <property type="entry name" value="LRR_6"/>
    <property type="match status" value="3"/>
</dbReference>
<feature type="region of interest" description="Disordered" evidence="1">
    <location>
        <begin position="571"/>
        <end position="594"/>
    </location>
</feature>
<name>A0A813XKJ0_9BILA</name>
<evidence type="ECO:0000313" key="3">
    <source>
        <dbReference type="Proteomes" id="UP000663882"/>
    </source>
</evidence>
<dbReference type="InterPro" id="IPR001611">
    <property type="entry name" value="Leu-rich_rpt"/>
</dbReference>
<comment type="caution">
    <text evidence="2">The sequence shown here is derived from an EMBL/GenBank/DDBJ whole genome shotgun (WGS) entry which is preliminary data.</text>
</comment>
<accession>A0A813XKJ0</accession>